<keyword evidence="8 9" id="KW-0472">Membrane</keyword>
<keyword evidence="2" id="KW-0813">Transport</keyword>
<dbReference type="GO" id="GO:0140359">
    <property type="term" value="F:ABC-type transporter activity"/>
    <property type="evidence" value="ECO:0007669"/>
    <property type="project" value="InterPro"/>
</dbReference>
<evidence type="ECO:0000259" key="10">
    <source>
        <dbReference type="PROSITE" id="PS50893"/>
    </source>
</evidence>
<organism evidence="12 13">
    <name type="scientific">Marinobacterium iners DSM 11526</name>
    <dbReference type="NCBI Taxonomy" id="1122198"/>
    <lineage>
        <taxon>Bacteria</taxon>
        <taxon>Pseudomonadati</taxon>
        <taxon>Pseudomonadota</taxon>
        <taxon>Gammaproteobacteria</taxon>
        <taxon>Oceanospirillales</taxon>
        <taxon>Oceanospirillaceae</taxon>
        <taxon>Marinobacterium</taxon>
    </lineage>
</organism>
<keyword evidence="6 12" id="KW-0067">ATP-binding</keyword>
<feature type="domain" description="ABC transporter" evidence="10">
    <location>
        <begin position="347"/>
        <end position="582"/>
    </location>
</feature>
<dbReference type="Proteomes" id="UP000242469">
    <property type="component" value="Unassembled WGS sequence"/>
</dbReference>
<gene>
    <name evidence="12" type="ORF">SAMN02745729_101287</name>
</gene>
<dbReference type="SUPFAM" id="SSF52540">
    <property type="entry name" value="P-loop containing nucleoside triphosphate hydrolases"/>
    <property type="match status" value="1"/>
</dbReference>
<comment type="subcellular location">
    <subcellularLocation>
        <location evidence="1">Cell membrane</location>
        <topology evidence="1">Multi-pass membrane protein</topology>
    </subcellularLocation>
</comment>
<evidence type="ECO:0000256" key="3">
    <source>
        <dbReference type="ARBA" id="ARBA00022475"/>
    </source>
</evidence>
<dbReference type="GO" id="GO:0005524">
    <property type="term" value="F:ATP binding"/>
    <property type="evidence" value="ECO:0007669"/>
    <property type="project" value="UniProtKB-KW"/>
</dbReference>
<dbReference type="Pfam" id="PF00664">
    <property type="entry name" value="ABC_membrane"/>
    <property type="match status" value="1"/>
</dbReference>
<feature type="domain" description="ABC transmembrane type-1" evidence="11">
    <location>
        <begin position="35"/>
        <end position="316"/>
    </location>
</feature>
<evidence type="ECO:0000256" key="1">
    <source>
        <dbReference type="ARBA" id="ARBA00004651"/>
    </source>
</evidence>
<feature type="transmembrane region" description="Helical" evidence="9">
    <location>
        <begin position="36"/>
        <end position="57"/>
    </location>
</feature>
<dbReference type="EMBL" id="FNRJ01000001">
    <property type="protein sequence ID" value="SEA03639.1"/>
    <property type="molecule type" value="Genomic_DNA"/>
</dbReference>
<keyword evidence="3" id="KW-1003">Cell membrane</keyword>
<keyword evidence="5" id="KW-0547">Nucleotide-binding</keyword>
<dbReference type="GO" id="GO:0005886">
    <property type="term" value="C:plasma membrane"/>
    <property type="evidence" value="ECO:0007669"/>
    <property type="project" value="UniProtKB-SubCell"/>
</dbReference>
<dbReference type="FunFam" id="3.40.50.300:FF:000221">
    <property type="entry name" value="Multidrug ABC transporter ATP-binding protein"/>
    <property type="match status" value="1"/>
</dbReference>
<dbReference type="InterPro" id="IPR003593">
    <property type="entry name" value="AAA+_ATPase"/>
</dbReference>
<feature type="transmembrane region" description="Helical" evidence="9">
    <location>
        <begin position="173"/>
        <end position="190"/>
    </location>
</feature>
<evidence type="ECO:0000256" key="6">
    <source>
        <dbReference type="ARBA" id="ARBA00022840"/>
    </source>
</evidence>
<evidence type="ECO:0000256" key="7">
    <source>
        <dbReference type="ARBA" id="ARBA00022989"/>
    </source>
</evidence>
<dbReference type="GO" id="GO:0034040">
    <property type="term" value="F:ATPase-coupled lipid transmembrane transporter activity"/>
    <property type="evidence" value="ECO:0007669"/>
    <property type="project" value="TreeGrafter"/>
</dbReference>
<dbReference type="InterPro" id="IPR039421">
    <property type="entry name" value="Type_1_exporter"/>
</dbReference>
<evidence type="ECO:0000259" key="11">
    <source>
        <dbReference type="PROSITE" id="PS50929"/>
    </source>
</evidence>
<dbReference type="RefSeq" id="WP_091821918.1">
    <property type="nucleotide sequence ID" value="NZ_FNRJ01000001.1"/>
</dbReference>
<dbReference type="InterPro" id="IPR036640">
    <property type="entry name" value="ABC1_TM_sf"/>
</dbReference>
<feature type="transmembrane region" description="Helical" evidence="9">
    <location>
        <begin position="259"/>
        <end position="281"/>
    </location>
</feature>
<evidence type="ECO:0000256" key="2">
    <source>
        <dbReference type="ARBA" id="ARBA00022448"/>
    </source>
</evidence>
<dbReference type="PANTHER" id="PTHR24221:SF646">
    <property type="entry name" value="HAEMOLYSIN SECRETION ATP-BINDING PROTEIN"/>
    <property type="match status" value="1"/>
</dbReference>
<keyword evidence="7 9" id="KW-1133">Transmembrane helix</keyword>
<feature type="transmembrane region" description="Helical" evidence="9">
    <location>
        <begin position="144"/>
        <end position="167"/>
    </location>
</feature>
<dbReference type="AlphaFoldDB" id="A0A1H3XW04"/>
<dbReference type="Gene3D" id="3.40.50.300">
    <property type="entry name" value="P-loop containing nucleotide triphosphate hydrolases"/>
    <property type="match status" value="1"/>
</dbReference>
<reference evidence="13" key="1">
    <citation type="submission" date="2016-10" db="EMBL/GenBank/DDBJ databases">
        <authorList>
            <person name="Varghese N."/>
            <person name="Submissions S."/>
        </authorList>
    </citation>
    <scope>NUCLEOTIDE SEQUENCE [LARGE SCALE GENOMIC DNA]</scope>
    <source>
        <strain evidence="13">DSM 11526</strain>
    </source>
</reference>
<dbReference type="OrthoDB" id="9806127at2"/>
<dbReference type="InterPro" id="IPR011527">
    <property type="entry name" value="ABC1_TM_dom"/>
</dbReference>
<dbReference type="InterPro" id="IPR003439">
    <property type="entry name" value="ABC_transporter-like_ATP-bd"/>
</dbReference>
<dbReference type="PROSITE" id="PS50929">
    <property type="entry name" value="ABC_TM1F"/>
    <property type="match status" value="1"/>
</dbReference>
<proteinExistence type="predicted"/>
<dbReference type="Gene3D" id="1.20.1560.10">
    <property type="entry name" value="ABC transporter type 1, transmembrane domain"/>
    <property type="match status" value="1"/>
</dbReference>
<dbReference type="Pfam" id="PF00005">
    <property type="entry name" value="ABC_tran"/>
    <property type="match status" value="1"/>
</dbReference>
<sequence>MVTTRSGRNTSASWIATWLCLLRTAGEHARALRNSLIGLLAAAIANGLALACLFPMFRAMLSTGNTEAALHWLAVMSFLAIIAALLRWWAQGFEYDGQLAAMTHSLRTRLGEQLRRMPLERLQDSRTGEISAVLIGNVDENLNYTLAIANLIMLAVITPLTVALAALFVDWRLGVILLLVFPVIVPLYGWRRPAFRRGMRQLDQAHRRTNADIIEYLQGLPTLRAACSGGEKAAALQASFLHLETVQTEARRHAAKPDVFVASVVELGLLGVAACGVTWVVMGTLDLASLVATMVIIVRFSEPLATFVSYTMMLELIEAALDRIDALLAIPPLPQRAPALIPKTFDICFENVSFRYRHADSAALSGFNALFPASGMTALVGSSGAGKTTVARLLMRYADPQCGRVTIGGADLRQIPSEALSDLISVVFQDVYLFDDSVLANIRMARPEASEDDVRAAAEAAQCLTFIERLPQGWHTRLGEIGERLSGGERQRISIARALLKNAPIIILDEPTAALDAENELAVQRAIDALVRDKTVIVIAHRLSTIVGADRILVVEDGQLVEQGQHHELMAEAGRYHALWHSLQAARLQVGLADDQASGLQTGA</sequence>
<evidence type="ECO:0000313" key="12">
    <source>
        <dbReference type="EMBL" id="SEA03639.1"/>
    </source>
</evidence>
<dbReference type="PROSITE" id="PS50893">
    <property type="entry name" value="ABC_TRANSPORTER_2"/>
    <property type="match status" value="1"/>
</dbReference>
<dbReference type="GO" id="GO:0016887">
    <property type="term" value="F:ATP hydrolysis activity"/>
    <property type="evidence" value="ECO:0007669"/>
    <property type="project" value="InterPro"/>
</dbReference>
<evidence type="ECO:0000313" key="13">
    <source>
        <dbReference type="Proteomes" id="UP000242469"/>
    </source>
</evidence>
<protein>
    <submittedName>
        <fullName evidence="12">ATP-binding cassette, subfamily B</fullName>
    </submittedName>
</protein>
<dbReference type="InterPro" id="IPR017871">
    <property type="entry name" value="ABC_transporter-like_CS"/>
</dbReference>
<evidence type="ECO:0000256" key="9">
    <source>
        <dbReference type="SAM" id="Phobius"/>
    </source>
</evidence>
<feature type="transmembrane region" description="Helical" evidence="9">
    <location>
        <begin position="69"/>
        <end position="90"/>
    </location>
</feature>
<dbReference type="InterPro" id="IPR027417">
    <property type="entry name" value="P-loop_NTPase"/>
</dbReference>
<evidence type="ECO:0000256" key="8">
    <source>
        <dbReference type="ARBA" id="ARBA00023136"/>
    </source>
</evidence>
<dbReference type="STRING" id="1122198.SAMN02745729_101287"/>
<accession>A0A1H3XW04</accession>
<name>A0A1H3XW04_9GAMM</name>
<keyword evidence="4 9" id="KW-0812">Transmembrane</keyword>
<evidence type="ECO:0000256" key="4">
    <source>
        <dbReference type="ARBA" id="ARBA00022692"/>
    </source>
</evidence>
<dbReference type="PANTHER" id="PTHR24221">
    <property type="entry name" value="ATP-BINDING CASSETTE SUB-FAMILY B"/>
    <property type="match status" value="1"/>
</dbReference>
<evidence type="ECO:0000256" key="5">
    <source>
        <dbReference type="ARBA" id="ARBA00022741"/>
    </source>
</evidence>
<dbReference type="SMART" id="SM00382">
    <property type="entry name" value="AAA"/>
    <property type="match status" value="1"/>
</dbReference>
<dbReference type="SUPFAM" id="SSF90123">
    <property type="entry name" value="ABC transporter transmembrane region"/>
    <property type="match status" value="1"/>
</dbReference>
<keyword evidence="13" id="KW-1185">Reference proteome</keyword>
<dbReference type="PROSITE" id="PS00211">
    <property type="entry name" value="ABC_TRANSPORTER_1"/>
    <property type="match status" value="1"/>
</dbReference>